<dbReference type="Pfam" id="PF10230">
    <property type="entry name" value="LIDHydrolase"/>
    <property type="match status" value="1"/>
</dbReference>
<proteinExistence type="inferred from homology"/>
<protein>
    <recommendedName>
        <fullName evidence="6">Lipid droplet-associated serine hydrolase</fullName>
    </recommendedName>
</protein>
<dbReference type="GO" id="GO:0019915">
    <property type="term" value="P:lipid storage"/>
    <property type="evidence" value="ECO:0007669"/>
    <property type="project" value="InterPro"/>
</dbReference>
<evidence type="ECO:0000256" key="1">
    <source>
        <dbReference type="ARBA" id="ARBA00004502"/>
    </source>
</evidence>
<sequence length="120" mass="13399">MYAEFVACLKRAIPSSNVFAVGHAGHSYLNECTHRVSPLSLDEQVQHKLSFLLGIRRQYPFPKYKLSLLGHSIGSWMIAKILETGANLHVEKSFYLAPTFHKLGESAGILRVGCCIKLQL</sequence>
<evidence type="ECO:0000256" key="2">
    <source>
        <dbReference type="ARBA" id="ARBA00008300"/>
    </source>
</evidence>
<accession>A0A7S3FYS5</accession>
<reference evidence="5" key="1">
    <citation type="submission" date="2021-01" db="EMBL/GenBank/DDBJ databases">
        <authorList>
            <person name="Corre E."/>
            <person name="Pelletier E."/>
            <person name="Niang G."/>
            <person name="Scheremetjew M."/>
            <person name="Finn R."/>
            <person name="Kale V."/>
            <person name="Holt S."/>
            <person name="Cochrane G."/>
            <person name="Meng A."/>
            <person name="Brown T."/>
            <person name="Cohen L."/>
        </authorList>
    </citation>
    <scope>NUCLEOTIDE SEQUENCE</scope>
    <source>
        <strain evidence="5">NIES-2562</strain>
    </source>
</reference>
<name>A0A7S3FYS5_9EUKA</name>
<dbReference type="AlphaFoldDB" id="A0A7S3FYS5"/>
<dbReference type="SUPFAM" id="SSF53474">
    <property type="entry name" value="alpha/beta-Hydrolases"/>
    <property type="match status" value="1"/>
</dbReference>
<dbReference type="EMBL" id="HBIB01001017">
    <property type="protein sequence ID" value="CAE0238566.1"/>
    <property type="molecule type" value="Transcribed_RNA"/>
</dbReference>
<keyword evidence="3" id="KW-0551">Lipid droplet</keyword>
<dbReference type="PANTHER" id="PTHR13390">
    <property type="entry name" value="LIPASE"/>
    <property type="match status" value="1"/>
</dbReference>
<comment type="subcellular location">
    <subcellularLocation>
        <location evidence="1">Lipid droplet</location>
    </subcellularLocation>
</comment>
<dbReference type="GO" id="GO:0005811">
    <property type="term" value="C:lipid droplet"/>
    <property type="evidence" value="ECO:0007669"/>
    <property type="project" value="UniProtKB-SubCell"/>
</dbReference>
<evidence type="ECO:0000313" key="5">
    <source>
        <dbReference type="EMBL" id="CAE0238566.1"/>
    </source>
</evidence>
<dbReference type="PANTHER" id="PTHR13390:SF0">
    <property type="entry name" value="LIPID DROPLET-ASSOCIATED HYDROLASE"/>
    <property type="match status" value="1"/>
</dbReference>
<gene>
    <name evidence="5" type="ORF">PBIL07802_LOCUS709</name>
</gene>
<organism evidence="5">
    <name type="scientific">Palpitomonas bilix</name>
    <dbReference type="NCBI Taxonomy" id="652834"/>
    <lineage>
        <taxon>Eukaryota</taxon>
        <taxon>Eukaryota incertae sedis</taxon>
    </lineage>
</organism>
<evidence type="ECO:0000256" key="4">
    <source>
        <dbReference type="ARBA" id="ARBA00022801"/>
    </source>
</evidence>
<dbReference type="InterPro" id="IPR029058">
    <property type="entry name" value="AB_hydrolase_fold"/>
</dbReference>
<dbReference type="GO" id="GO:0016298">
    <property type="term" value="F:lipase activity"/>
    <property type="evidence" value="ECO:0007669"/>
    <property type="project" value="InterPro"/>
</dbReference>
<dbReference type="InterPro" id="IPR019363">
    <property type="entry name" value="LDAH"/>
</dbReference>
<comment type="similarity">
    <text evidence="2">Belongs to the AB hydrolase superfamily. LDAH family.</text>
</comment>
<evidence type="ECO:0008006" key="6">
    <source>
        <dbReference type="Google" id="ProtNLM"/>
    </source>
</evidence>
<keyword evidence="4" id="KW-0378">Hydrolase</keyword>
<evidence type="ECO:0000256" key="3">
    <source>
        <dbReference type="ARBA" id="ARBA00022677"/>
    </source>
</evidence>